<dbReference type="PANTHER" id="PTHR46743">
    <property type="entry name" value="TEICHOIC ACIDS EXPORT ATP-BINDING PROTEIN TAGH"/>
    <property type="match status" value="1"/>
</dbReference>
<reference evidence="8" key="1">
    <citation type="journal article" date="2019" name="Int. J. Syst. Evol. Microbiol.">
        <title>The Global Catalogue of Microorganisms (GCM) 10K type strain sequencing project: providing services to taxonomists for standard genome sequencing and annotation.</title>
        <authorList>
            <consortium name="The Broad Institute Genomics Platform"/>
            <consortium name="The Broad Institute Genome Sequencing Center for Infectious Disease"/>
            <person name="Wu L."/>
            <person name="Ma J."/>
        </authorList>
    </citation>
    <scope>NUCLEOTIDE SEQUENCE [LARGE SCALE GENOMIC DNA]</scope>
    <source>
        <strain evidence="8">CCUG 43111</strain>
    </source>
</reference>
<keyword evidence="5 7" id="KW-0067">ATP-binding</keyword>
<sequence length="446" mass="48686">MDSPMQSDANPPIISVSNLRKQYDFTHGHRWGLFGPRRKNVSKDGHVALRDISFEIRRGEAVGLIGKNGAGKSTLLQILTGTLQPSSGSVHVRGRVSALLELGAGFNPEFTGRENVRLSAAALGMTRDEIEAKYELIEQFADIGDFIDRPTKSYSSGMLVRLAFSLQVHVDPDILIVDEALSVGDVFFQQKCITKIREILSRGVTLLFVSHGLNSVKSLCDRAIFLQGGQVVADGPADEVCDLYQNSLTTISAQARDEAVAFAAMAGATEGESVVRAAGRTERINDPGFEQRLSQRSGGGELVFTGIEIRDHQDKAVHAIEQCGEVKLRVEMLATQDIPAGACPGILIRDANGVDLIGLNSNFHNRYLPAMQAGQRFVWEIVAHLPLSRGYYSLHGGIKPTPDSPYFYDRCFSMAVLEIMGNPLSWGDYGGRVIHPATELNLYTLD</sequence>
<dbReference type="InterPro" id="IPR029439">
    <property type="entry name" value="Wzt_C"/>
</dbReference>
<dbReference type="PROSITE" id="PS50893">
    <property type="entry name" value="ABC_TRANSPORTER_2"/>
    <property type="match status" value="1"/>
</dbReference>
<keyword evidence="4" id="KW-0547">Nucleotide-binding</keyword>
<organism evidence="7 8">
    <name type="scientific">Massilia suwonensis</name>
    <dbReference type="NCBI Taxonomy" id="648895"/>
    <lineage>
        <taxon>Bacteria</taxon>
        <taxon>Pseudomonadati</taxon>
        <taxon>Pseudomonadota</taxon>
        <taxon>Betaproteobacteria</taxon>
        <taxon>Burkholderiales</taxon>
        <taxon>Oxalobacteraceae</taxon>
        <taxon>Telluria group</taxon>
        <taxon>Massilia</taxon>
    </lineage>
</organism>
<protein>
    <submittedName>
        <fullName evidence="7">ABC transporter ATP-binding protein</fullName>
    </submittedName>
</protein>
<proteinExistence type="inferred from homology"/>
<dbReference type="InterPro" id="IPR003593">
    <property type="entry name" value="AAA+_ATPase"/>
</dbReference>
<dbReference type="Gene3D" id="3.40.50.300">
    <property type="entry name" value="P-loop containing nucleotide triphosphate hydrolases"/>
    <property type="match status" value="1"/>
</dbReference>
<dbReference type="CDD" id="cd03220">
    <property type="entry name" value="ABC_KpsT_Wzt"/>
    <property type="match status" value="1"/>
</dbReference>
<evidence type="ECO:0000259" key="6">
    <source>
        <dbReference type="PROSITE" id="PS50893"/>
    </source>
</evidence>
<keyword evidence="8" id="KW-1185">Reference proteome</keyword>
<evidence type="ECO:0000256" key="1">
    <source>
        <dbReference type="ARBA" id="ARBA00005417"/>
    </source>
</evidence>
<dbReference type="InterPro" id="IPR003439">
    <property type="entry name" value="ABC_transporter-like_ATP-bd"/>
</dbReference>
<dbReference type="SUPFAM" id="SSF52540">
    <property type="entry name" value="P-loop containing nucleoside triphosphate hydrolases"/>
    <property type="match status" value="1"/>
</dbReference>
<comment type="caution">
    <text evidence="7">The sequence shown here is derived from an EMBL/GenBank/DDBJ whole genome shotgun (WGS) entry which is preliminary data.</text>
</comment>
<accession>A0ABW0MQH7</accession>
<dbReference type="InterPro" id="IPR050683">
    <property type="entry name" value="Bact_Polysacc_Export_ATP-bd"/>
</dbReference>
<evidence type="ECO:0000313" key="8">
    <source>
        <dbReference type="Proteomes" id="UP001596101"/>
    </source>
</evidence>
<evidence type="ECO:0000256" key="5">
    <source>
        <dbReference type="ARBA" id="ARBA00022840"/>
    </source>
</evidence>
<evidence type="ECO:0000256" key="3">
    <source>
        <dbReference type="ARBA" id="ARBA00022475"/>
    </source>
</evidence>
<evidence type="ECO:0000256" key="4">
    <source>
        <dbReference type="ARBA" id="ARBA00022741"/>
    </source>
</evidence>
<dbReference type="InterPro" id="IPR017871">
    <property type="entry name" value="ABC_transporter-like_CS"/>
</dbReference>
<evidence type="ECO:0000313" key="7">
    <source>
        <dbReference type="EMBL" id="MFC5480080.1"/>
    </source>
</evidence>
<dbReference type="InterPro" id="IPR015860">
    <property type="entry name" value="ABC_transpr_TagH-like"/>
</dbReference>
<dbReference type="SMART" id="SM00382">
    <property type="entry name" value="AAA"/>
    <property type="match status" value="1"/>
</dbReference>
<name>A0ABW0MQH7_9BURK</name>
<dbReference type="CDD" id="cd10147">
    <property type="entry name" value="Wzt_C-like"/>
    <property type="match status" value="1"/>
</dbReference>
<dbReference type="Gene3D" id="2.70.50.60">
    <property type="entry name" value="abc- transporter (atp binding component) like domain"/>
    <property type="match status" value="1"/>
</dbReference>
<dbReference type="RefSeq" id="WP_379758758.1">
    <property type="nucleotide sequence ID" value="NZ_JBHSMR010000013.1"/>
</dbReference>
<dbReference type="PROSITE" id="PS00211">
    <property type="entry name" value="ABC_TRANSPORTER_1"/>
    <property type="match status" value="1"/>
</dbReference>
<dbReference type="PANTHER" id="PTHR46743:SF2">
    <property type="entry name" value="TEICHOIC ACIDS EXPORT ATP-BINDING PROTEIN TAGH"/>
    <property type="match status" value="1"/>
</dbReference>
<keyword evidence="3" id="KW-1003">Cell membrane</keyword>
<dbReference type="Pfam" id="PF14524">
    <property type="entry name" value="Wzt_C"/>
    <property type="match status" value="1"/>
</dbReference>
<feature type="domain" description="ABC transporter" evidence="6">
    <location>
        <begin position="14"/>
        <end position="253"/>
    </location>
</feature>
<dbReference type="InterPro" id="IPR027417">
    <property type="entry name" value="P-loop_NTPase"/>
</dbReference>
<evidence type="ECO:0000256" key="2">
    <source>
        <dbReference type="ARBA" id="ARBA00022448"/>
    </source>
</evidence>
<keyword evidence="2" id="KW-0813">Transport</keyword>
<dbReference type="Pfam" id="PF00005">
    <property type="entry name" value="ABC_tran"/>
    <property type="match status" value="1"/>
</dbReference>
<dbReference type="EMBL" id="JBHSMR010000013">
    <property type="protein sequence ID" value="MFC5480080.1"/>
    <property type="molecule type" value="Genomic_DNA"/>
</dbReference>
<keyword evidence="3" id="KW-0472">Membrane</keyword>
<dbReference type="GO" id="GO:0005524">
    <property type="term" value="F:ATP binding"/>
    <property type="evidence" value="ECO:0007669"/>
    <property type="project" value="UniProtKB-KW"/>
</dbReference>
<dbReference type="Proteomes" id="UP001596101">
    <property type="component" value="Unassembled WGS sequence"/>
</dbReference>
<comment type="similarity">
    <text evidence="1">Belongs to the ABC transporter superfamily.</text>
</comment>
<gene>
    <name evidence="7" type="ORF">ACFPQ5_17920</name>
</gene>